<dbReference type="InterPro" id="IPR011042">
    <property type="entry name" value="6-blade_b-propeller_TolB-like"/>
</dbReference>
<dbReference type="SMART" id="SM00184">
    <property type="entry name" value="RING"/>
    <property type="match status" value="1"/>
</dbReference>
<dbReference type="OrthoDB" id="654191at2759"/>
<keyword evidence="5" id="KW-0175">Coiled coil</keyword>
<keyword evidence="1" id="KW-0479">Metal-binding</keyword>
<dbReference type="InterPro" id="IPR001258">
    <property type="entry name" value="NHL_repeat"/>
</dbReference>
<dbReference type="SUPFAM" id="SSF101898">
    <property type="entry name" value="NHL repeat"/>
    <property type="match status" value="1"/>
</dbReference>
<dbReference type="InterPro" id="IPR018957">
    <property type="entry name" value="Znf_C3HC4_RING-type"/>
</dbReference>
<dbReference type="GO" id="GO:0000209">
    <property type="term" value="P:protein polyubiquitination"/>
    <property type="evidence" value="ECO:0007669"/>
    <property type="project" value="TreeGrafter"/>
</dbReference>
<gene>
    <name evidence="7" type="ORF">MELIAE_LOCUS3312</name>
</gene>
<dbReference type="GO" id="GO:0061630">
    <property type="term" value="F:ubiquitin protein ligase activity"/>
    <property type="evidence" value="ECO:0007669"/>
    <property type="project" value="TreeGrafter"/>
</dbReference>
<dbReference type="Pfam" id="PF00097">
    <property type="entry name" value="zf-C3HC4"/>
    <property type="match status" value="1"/>
</dbReference>
<dbReference type="EMBL" id="OV121133">
    <property type="protein sequence ID" value="CAH0550512.1"/>
    <property type="molecule type" value="Genomic_DNA"/>
</dbReference>
<name>A0A9P0FEC3_BRAAE</name>
<evidence type="ECO:0000256" key="3">
    <source>
        <dbReference type="ARBA" id="ARBA00022771"/>
    </source>
</evidence>
<feature type="domain" description="RING-type" evidence="6">
    <location>
        <begin position="43"/>
        <end position="92"/>
    </location>
</feature>
<dbReference type="Gene3D" id="2.120.10.30">
    <property type="entry name" value="TolB, C-terminal domain"/>
    <property type="match status" value="2"/>
</dbReference>
<dbReference type="AlphaFoldDB" id="A0A9P0FEC3"/>
<dbReference type="InterPro" id="IPR013083">
    <property type="entry name" value="Znf_RING/FYVE/PHD"/>
</dbReference>
<dbReference type="GO" id="GO:0043161">
    <property type="term" value="P:proteasome-mediated ubiquitin-dependent protein catabolic process"/>
    <property type="evidence" value="ECO:0007669"/>
    <property type="project" value="TreeGrafter"/>
</dbReference>
<dbReference type="Proteomes" id="UP001154078">
    <property type="component" value="Chromosome 2"/>
</dbReference>
<keyword evidence="4" id="KW-0862">Zinc</keyword>
<organism evidence="7 8">
    <name type="scientific">Brassicogethes aeneus</name>
    <name type="common">Rape pollen beetle</name>
    <name type="synonym">Meligethes aeneus</name>
    <dbReference type="NCBI Taxonomy" id="1431903"/>
    <lineage>
        <taxon>Eukaryota</taxon>
        <taxon>Metazoa</taxon>
        <taxon>Ecdysozoa</taxon>
        <taxon>Arthropoda</taxon>
        <taxon>Hexapoda</taxon>
        <taxon>Insecta</taxon>
        <taxon>Pterygota</taxon>
        <taxon>Neoptera</taxon>
        <taxon>Endopterygota</taxon>
        <taxon>Coleoptera</taxon>
        <taxon>Polyphaga</taxon>
        <taxon>Cucujiformia</taxon>
        <taxon>Nitidulidae</taxon>
        <taxon>Meligethinae</taxon>
        <taxon>Brassicogethes</taxon>
    </lineage>
</organism>
<dbReference type="PANTHER" id="PTHR24104:SF25">
    <property type="entry name" value="PROTEIN LIN-41"/>
    <property type="match status" value="1"/>
</dbReference>
<keyword evidence="8" id="KW-1185">Reference proteome</keyword>
<sequence>MSNIKRYGSVCLRNHYSDVREKNSAINKDNRQSIITLDDFIKCGICKRELQNPKMLNCQHTFCLICIQSLMMGGILSQGPVNTINNVKCPTCHEVTPLKDGINSIENLRGNLYLESLLKAARDQPQNLDSNCVKCNIKSNDCKVCQHCLQVFCNICWDEHMPELNEILSNLTKRLDENVYKIDQKSDYFKDHCEQIRDLIDMLMEEKMKNLKKLQKQVMGELEIFKDESDEYGKDLKNKMEELKNKMSDESKNIGNNKDKMFRSFHEQTSALINKIHNYGENKIIFDSEKCKLDLCKEGIYNDDSSKVKIVHSIDPRVNYYKTRPFVAKLKWSKCPRSGGVGIAPWDTSKLYIAATDNSCVLKLDMVTNKLLGSIRHDDMAYACAVAFSMKNNEIFISDKWNNCVHVFSRDEAFQRTICKEVIKTPNGIAIGPNNELVISDSGNKRILIVSFKDGEIIREIRSLNNPTALTIHDSKIYVADTGNHRIKIFNFQGESLQDFGTLGKHPGQFRYAEAIAVDRHGFILVGDAGNARIQVFKPDGTIVRIFGCKEGFGWVSGLAISDESDIILTDHKNRSFIIF</sequence>
<evidence type="ECO:0000256" key="4">
    <source>
        <dbReference type="ARBA" id="ARBA00022833"/>
    </source>
</evidence>
<evidence type="ECO:0000313" key="7">
    <source>
        <dbReference type="EMBL" id="CAH0550512.1"/>
    </source>
</evidence>
<protein>
    <recommendedName>
        <fullName evidence="6">RING-type domain-containing protein</fullName>
    </recommendedName>
</protein>
<feature type="coiled-coil region" evidence="5">
    <location>
        <begin position="226"/>
        <end position="260"/>
    </location>
</feature>
<keyword evidence="2" id="KW-0677">Repeat</keyword>
<dbReference type="Gene3D" id="3.30.40.10">
    <property type="entry name" value="Zinc/RING finger domain, C3HC4 (zinc finger)"/>
    <property type="match status" value="1"/>
</dbReference>
<evidence type="ECO:0000256" key="1">
    <source>
        <dbReference type="ARBA" id="ARBA00022723"/>
    </source>
</evidence>
<dbReference type="GO" id="GO:0005634">
    <property type="term" value="C:nucleus"/>
    <property type="evidence" value="ECO:0007669"/>
    <property type="project" value="UniProtKB-ARBA"/>
</dbReference>
<dbReference type="GO" id="GO:0008270">
    <property type="term" value="F:zinc ion binding"/>
    <property type="evidence" value="ECO:0007669"/>
    <property type="project" value="UniProtKB-KW"/>
</dbReference>
<dbReference type="CDD" id="cd05819">
    <property type="entry name" value="NHL"/>
    <property type="match status" value="1"/>
</dbReference>
<evidence type="ECO:0000256" key="5">
    <source>
        <dbReference type="SAM" id="Coils"/>
    </source>
</evidence>
<dbReference type="PANTHER" id="PTHR24104">
    <property type="entry name" value="E3 UBIQUITIN-PROTEIN LIGASE NHLRC1-RELATED"/>
    <property type="match status" value="1"/>
</dbReference>
<dbReference type="SUPFAM" id="SSF57850">
    <property type="entry name" value="RING/U-box"/>
    <property type="match status" value="1"/>
</dbReference>
<accession>A0A9P0FEC3</accession>
<dbReference type="PROSITE" id="PS00518">
    <property type="entry name" value="ZF_RING_1"/>
    <property type="match status" value="1"/>
</dbReference>
<dbReference type="Pfam" id="PF01436">
    <property type="entry name" value="NHL"/>
    <property type="match status" value="3"/>
</dbReference>
<evidence type="ECO:0000259" key="6">
    <source>
        <dbReference type="SMART" id="SM00184"/>
    </source>
</evidence>
<dbReference type="InterPro" id="IPR017907">
    <property type="entry name" value="Znf_RING_CS"/>
</dbReference>
<evidence type="ECO:0000256" key="2">
    <source>
        <dbReference type="ARBA" id="ARBA00022737"/>
    </source>
</evidence>
<dbReference type="InterPro" id="IPR050952">
    <property type="entry name" value="TRIM-NHL_E3_ligases"/>
</dbReference>
<dbReference type="InterPro" id="IPR001841">
    <property type="entry name" value="Znf_RING"/>
</dbReference>
<keyword evidence="3" id="KW-0863">Zinc-finger</keyword>
<reference evidence="7" key="1">
    <citation type="submission" date="2021-12" db="EMBL/GenBank/DDBJ databases">
        <authorList>
            <person name="King R."/>
        </authorList>
    </citation>
    <scope>NUCLEOTIDE SEQUENCE</scope>
</reference>
<evidence type="ECO:0000313" key="8">
    <source>
        <dbReference type="Proteomes" id="UP001154078"/>
    </source>
</evidence>
<proteinExistence type="predicted"/>